<name>A0A8E1WKE0_9HYPH</name>
<evidence type="ECO:0000313" key="1">
    <source>
        <dbReference type="EMBL" id="MBB6468732.1"/>
    </source>
</evidence>
<accession>A0A8E1WKE0</accession>
<organism evidence="1 3">
    <name type="scientific">Aminobacter carboxidus</name>
    <dbReference type="NCBI Taxonomy" id="376165"/>
    <lineage>
        <taxon>Bacteria</taxon>
        <taxon>Pseudomonadati</taxon>
        <taxon>Pseudomonadota</taxon>
        <taxon>Alphaproteobacteria</taxon>
        <taxon>Hyphomicrobiales</taxon>
        <taxon>Phyllobacteriaceae</taxon>
        <taxon>Aminobacter</taxon>
    </lineage>
</organism>
<reference evidence="2 4" key="2">
    <citation type="submission" date="2020-09" db="EMBL/GenBank/DDBJ databases">
        <title>Draft Genome Sequence of Aminobacter carboxidus type strain DSM 1086, a soil Gram-negative carboxydobacterium.</title>
        <authorList>
            <person name="Turrini P."/>
            <person name="Tescari M."/>
            <person name="Artuso I."/>
            <person name="Lugli G.A."/>
            <person name="Frangipani E."/>
            <person name="Ventura M."/>
            <person name="Visca P."/>
        </authorList>
    </citation>
    <scope>NUCLEOTIDE SEQUENCE [LARGE SCALE GENOMIC DNA]</scope>
    <source>
        <strain evidence="2 4">DSM 1086</strain>
    </source>
</reference>
<keyword evidence="4" id="KW-1185">Reference proteome</keyword>
<dbReference type="EMBL" id="JACHGI010000012">
    <property type="protein sequence ID" value="MBB6468732.1"/>
    <property type="molecule type" value="Genomic_DNA"/>
</dbReference>
<protein>
    <submittedName>
        <fullName evidence="2">NIPSNAP family containing protein</fullName>
    </submittedName>
</protein>
<evidence type="ECO:0000313" key="4">
    <source>
        <dbReference type="Proteomes" id="UP000598227"/>
    </source>
</evidence>
<dbReference type="EMBL" id="JACZEP010000005">
    <property type="protein sequence ID" value="MBE1206294.1"/>
    <property type="molecule type" value="Genomic_DNA"/>
</dbReference>
<sequence length="236" mass="26501">MSSKIYIHEYIDIIGANRANYFRHMTTDWGRHSAERHQKCFGVWGTLGSTGQWPQVVNLWEYDDWESLAASFAHETGTDTMQDKALETWWLTAQSYRSGGFDRVLIAAPCSPPIEQLCAEGTVVGAKVFLHEIVSIKSGFAQDYLQLVSEHWLGPAKELGLHLVGAFRTAMRNDSEVVLIWAMQEWSDWARVSKAQGSQPFLTWRAKTKDIALDWVGHLMCSAPASPLKTGVQPCA</sequence>
<gene>
    <name evidence="1" type="ORF">HNQ96_004619</name>
    <name evidence="2" type="ORF">IHE39_18540</name>
</gene>
<dbReference type="Gene3D" id="3.30.70.100">
    <property type="match status" value="2"/>
</dbReference>
<evidence type="ECO:0000313" key="3">
    <source>
        <dbReference type="Proteomes" id="UP000532373"/>
    </source>
</evidence>
<dbReference type="RefSeq" id="WP_184771502.1">
    <property type="nucleotide sequence ID" value="NZ_JACHGI010000012.1"/>
</dbReference>
<evidence type="ECO:0000313" key="2">
    <source>
        <dbReference type="EMBL" id="MBE1206294.1"/>
    </source>
</evidence>
<dbReference type="Proteomes" id="UP000598227">
    <property type="component" value="Unassembled WGS sequence"/>
</dbReference>
<comment type="caution">
    <text evidence="1">The sequence shown here is derived from an EMBL/GenBank/DDBJ whole genome shotgun (WGS) entry which is preliminary data.</text>
</comment>
<proteinExistence type="predicted"/>
<dbReference type="AlphaFoldDB" id="A0A8E1WKE0"/>
<reference evidence="1 3" key="1">
    <citation type="submission" date="2020-08" db="EMBL/GenBank/DDBJ databases">
        <title>Genomic Encyclopedia of Type Strains, Phase IV (KMG-IV): sequencing the most valuable type-strain genomes for metagenomic binning, comparative biology and taxonomic classification.</title>
        <authorList>
            <person name="Goeker M."/>
        </authorList>
    </citation>
    <scope>NUCLEOTIDE SEQUENCE [LARGE SCALE GENOMIC DNA]</scope>
    <source>
        <strain evidence="1 3">DSM 17454</strain>
    </source>
</reference>
<dbReference type="Proteomes" id="UP000532373">
    <property type="component" value="Unassembled WGS sequence"/>
</dbReference>